<keyword evidence="3" id="KW-1185">Reference proteome</keyword>
<evidence type="ECO:0000259" key="1">
    <source>
        <dbReference type="PROSITE" id="PS50943"/>
    </source>
</evidence>
<dbReference type="SUPFAM" id="SSF47413">
    <property type="entry name" value="lambda repressor-like DNA-binding domains"/>
    <property type="match status" value="1"/>
</dbReference>
<dbReference type="Gene3D" id="1.10.260.40">
    <property type="entry name" value="lambda repressor-like DNA-binding domains"/>
    <property type="match status" value="1"/>
</dbReference>
<dbReference type="AlphaFoldDB" id="A0A250VIR4"/>
<dbReference type="InterPro" id="IPR010982">
    <property type="entry name" value="Lambda_DNA-bd_dom_sf"/>
</dbReference>
<dbReference type="Proteomes" id="UP000217446">
    <property type="component" value="Unassembled WGS sequence"/>
</dbReference>
<protein>
    <submittedName>
        <fullName evidence="2">Transcriptional regulator</fullName>
    </submittedName>
</protein>
<dbReference type="GO" id="GO:0003677">
    <property type="term" value="F:DNA binding"/>
    <property type="evidence" value="ECO:0007669"/>
    <property type="project" value="InterPro"/>
</dbReference>
<dbReference type="EMBL" id="BDQI01000012">
    <property type="protein sequence ID" value="GAX54075.1"/>
    <property type="molecule type" value="Genomic_DNA"/>
</dbReference>
<evidence type="ECO:0000313" key="2">
    <source>
        <dbReference type="EMBL" id="GAX54075.1"/>
    </source>
</evidence>
<dbReference type="CDD" id="cd00093">
    <property type="entry name" value="HTH_XRE"/>
    <property type="match status" value="1"/>
</dbReference>
<accession>A0A250VIR4</accession>
<organism evidence="2 3">
    <name type="scientific">Streptomyces olivochromogenes</name>
    <dbReference type="NCBI Taxonomy" id="1963"/>
    <lineage>
        <taxon>Bacteria</taxon>
        <taxon>Bacillati</taxon>
        <taxon>Actinomycetota</taxon>
        <taxon>Actinomycetes</taxon>
        <taxon>Kitasatosporales</taxon>
        <taxon>Streptomycetaceae</taxon>
        <taxon>Streptomyces</taxon>
    </lineage>
</organism>
<feature type="domain" description="HTH cro/C1-type" evidence="1">
    <location>
        <begin position="6"/>
        <end position="60"/>
    </location>
</feature>
<proteinExistence type="predicted"/>
<dbReference type="InterPro" id="IPR001387">
    <property type="entry name" value="Cro/C1-type_HTH"/>
</dbReference>
<name>A0A250VIR4_STROL</name>
<sequence length="252" mass="28333">MSNERLRSALLARGMSVQDLAEAIEVNPKTVERWITQGKAPYRRHQYATASVLKVDVTTLWEDSRTVDSAMDLSKAEIVAVYPHRHTVPAGLWREIYARAENHLDVLVYSGLFLSEDPLFHDLLKAKVAGTTQVRILLGDPGCEAVRQRGIDEGHQIMDGKIRNALLNYRPLFESHPDIGFRLHDSTLYNSIYRSDDEMLVNPHVYGIGAYLAPVLHLRRMPGGGLFDTYANSIEQTWGGARHITDRDITGA</sequence>
<dbReference type="STRING" id="1963.AQJ27_32925"/>
<evidence type="ECO:0000313" key="3">
    <source>
        <dbReference type="Proteomes" id="UP000217446"/>
    </source>
</evidence>
<dbReference type="PROSITE" id="PS50943">
    <property type="entry name" value="HTH_CROC1"/>
    <property type="match status" value="1"/>
</dbReference>
<gene>
    <name evidence="2" type="ORF">SO3561_05609</name>
</gene>
<comment type="caution">
    <text evidence="2">The sequence shown here is derived from an EMBL/GenBank/DDBJ whole genome shotgun (WGS) entry which is preliminary data.</text>
</comment>
<reference evidence="3" key="1">
    <citation type="submission" date="2017-05" db="EMBL/GenBank/DDBJ databases">
        <title>Streptomyces olivochromogenes NBRC 3561 whole genome shotgun sequence.</title>
        <authorList>
            <person name="Dohra H."/>
            <person name="Kodani S."/>
        </authorList>
    </citation>
    <scope>NUCLEOTIDE SEQUENCE [LARGE SCALE GENOMIC DNA]</scope>
    <source>
        <strain evidence="3">NBRC 3561</strain>
    </source>
</reference>